<dbReference type="Pfam" id="PF00646">
    <property type="entry name" value="F-box"/>
    <property type="match status" value="1"/>
</dbReference>
<dbReference type="OrthoDB" id="5801116at2759"/>
<dbReference type="CTD" id="9839243"/>
<reference evidence="1" key="1">
    <citation type="submission" date="2007-07" db="EMBL/GenBank/DDBJ databases">
        <title>PCAP assembly of the Caenorhabditis remanei genome.</title>
        <authorList>
            <consortium name="The Caenorhabditis remanei Sequencing Consortium"/>
            <person name="Wilson R.K."/>
        </authorList>
    </citation>
    <scope>NUCLEOTIDE SEQUENCE [LARGE SCALE GENOMIC DNA]</scope>
    <source>
        <strain evidence="1">PB4641</strain>
    </source>
</reference>
<organism evidence="2">
    <name type="scientific">Caenorhabditis remanei</name>
    <name type="common">Caenorhabditis vulgaris</name>
    <dbReference type="NCBI Taxonomy" id="31234"/>
    <lineage>
        <taxon>Eukaryota</taxon>
        <taxon>Metazoa</taxon>
        <taxon>Ecdysozoa</taxon>
        <taxon>Nematoda</taxon>
        <taxon>Chromadorea</taxon>
        <taxon>Rhabditida</taxon>
        <taxon>Rhabditina</taxon>
        <taxon>Rhabditomorpha</taxon>
        <taxon>Rhabditoidea</taxon>
        <taxon>Rhabditidae</taxon>
        <taxon>Peloderinae</taxon>
        <taxon>Caenorhabditis</taxon>
    </lineage>
</organism>
<evidence type="ECO:0000313" key="2">
    <source>
        <dbReference type="Proteomes" id="UP000008281"/>
    </source>
</evidence>
<keyword evidence="2" id="KW-1185">Reference proteome</keyword>
<dbReference type="FunCoup" id="E3LKE9">
    <property type="interactions" value="211"/>
</dbReference>
<dbReference type="STRING" id="31234.E3LKE9"/>
<sequence length="338" mass="38255">MNLNDMPDDVLIRLLNTASPTDVTRAKRLNKRFNQIVETFNLGKPRVKEFCVESRVSSVLPTKIGRLRLGSTPMASKRRIVVTMRRDKGVKRSERLEDPSCSNSTESANLFVQENLRRVELQEKIAFDGLTLDEDFYKMLTAKKDALRHVTTISLSLCHIRLSWTQFADLLSRMTVKHLFIDFCTFDPSLISDKVLASLPHLETLQIQSRYPCFLNELTDQTLINWATNSAVPKVIQLRNGCASRITVEGIKMMIMRALSTPTPPQPAPKVDWDFGLLLEPTQSDSSLLSLLFCPGIDVKVTDDFRSRRITLTRDQFALQFFIPSPFPAEPISAAVPA</sequence>
<dbReference type="PROSITE" id="PS50181">
    <property type="entry name" value="FBOX"/>
    <property type="match status" value="1"/>
</dbReference>
<dbReference type="RefSeq" id="XP_003115636.2">
    <property type="nucleotide sequence ID" value="XM_003115588.2"/>
</dbReference>
<protein>
    <submittedName>
        <fullName evidence="1">Uncharacterized protein</fullName>
    </submittedName>
</protein>
<dbReference type="EMBL" id="DS268410">
    <property type="protein sequence ID" value="EFP00124.1"/>
    <property type="molecule type" value="Genomic_DNA"/>
</dbReference>
<evidence type="ECO:0000313" key="1">
    <source>
        <dbReference type="EMBL" id="EFP00124.1"/>
    </source>
</evidence>
<gene>
    <name evidence="1" type="ORF">CRE_18956</name>
</gene>
<proteinExistence type="predicted"/>
<name>E3LKE9_CAERE</name>
<dbReference type="HOGENOM" id="CLU_070906_0_0_1"/>
<dbReference type="KEGG" id="crq:GCK72_019395"/>
<dbReference type="OMA" id="YDWDFGC"/>
<dbReference type="eggNOG" id="ENOG502SB44">
    <property type="taxonomic scope" value="Eukaryota"/>
</dbReference>
<dbReference type="AlphaFoldDB" id="E3LKE9"/>
<accession>E3LKE9</accession>
<dbReference type="InterPro" id="IPR001810">
    <property type="entry name" value="F-box_dom"/>
</dbReference>
<dbReference type="GeneID" id="9839243"/>
<dbReference type="Proteomes" id="UP000008281">
    <property type="component" value="Unassembled WGS sequence"/>
</dbReference>